<dbReference type="AlphaFoldDB" id="A0AAJ0GIG8"/>
<evidence type="ECO:0000256" key="2">
    <source>
        <dbReference type="SAM" id="Phobius"/>
    </source>
</evidence>
<keyword evidence="2" id="KW-0812">Transmembrane</keyword>
<evidence type="ECO:0000256" key="1">
    <source>
        <dbReference type="SAM" id="MobiDB-lite"/>
    </source>
</evidence>
<accession>A0AAJ0GIG8</accession>
<reference evidence="3" key="1">
    <citation type="submission" date="2023-04" db="EMBL/GenBank/DDBJ databases">
        <title>Black Yeasts Isolated from many extreme environments.</title>
        <authorList>
            <person name="Coleine C."/>
            <person name="Stajich J.E."/>
            <person name="Selbmann L."/>
        </authorList>
    </citation>
    <scope>NUCLEOTIDE SEQUENCE</scope>
    <source>
        <strain evidence="3">CCFEE 5312</strain>
    </source>
</reference>
<keyword evidence="2" id="KW-1133">Transmembrane helix</keyword>
<keyword evidence="4" id="KW-1185">Reference proteome</keyword>
<feature type="compositionally biased region" description="Basic residues" evidence="1">
    <location>
        <begin position="51"/>
        <end position="69"/>
    </location>
</feature>
<evidence type="ECO:0000313" key="3">
    <source>
        <dbReference type="EMBL" id="KAK3058120.1"/>
    </source>
</evidence>
<gene>
    <name evidence="3" type="ORF">LTR09_001198</name>
</gene>
<organism evidence="3 4">
    <name type="scientific">Extremus antarcticus</name>
    <dbReference type="NCBI Taxonomy" id="702011"/>
    <lineage>
        <taxon>Eukaryota</taxon>
        <taxon>Fungi</taxon>
        <taxon>Dikarya</taxon>
        <taxon>Ascomycota</taxon>
        <taxon>Pezizomycotina</taxon>
        <taxon>Dothideomycetes</taxon>
        <taxon>Dothideomycetidae</taxon>
        <taxon>Mycosphaerellales</taxon>
        <taxon>Extremaceae</taxon>
        <taxon>Extremus</taxon>
    </lineage>
</organism>
<feature type="region of interest" description="Disordered" evidence="1">
    <location>
        <begin position="33"/>
        <end position="69"/>
    </location>
</feature>
<evidence type="ECO:0000313" key="4">
    <source>
        <dbReference type="Proteomes" id="UP001271007"/>
    </source>
</evidence>
<sequence length="157" mass="17771">MPSHYTSSLSTGPSVFDQSTTFAPAYPDLIHDSKHPSWQLDPVPAQDQRTRKTKKKHHSRKHKKHRSKKHKFAAYIVQLIGVLCLILAALKSFEPLAGIGFTLVVIGYDSKKLKKKGWVDDIVKWIAKGRAGEDGKREKRDTRQKALVDREDGADEE</sequence>
<feature type="transmembrane region" description="Helical" evidence="2">
    <location>
        <begin position="72"/>
        <end position="90"/>
    </location>
</feature>
<name>A0AAJ0GIG8_9PEZI</name>
<proteinExistence type="predicted"/>
<feature type="region of interest" description="Disordered" evidence="1">
    <location>
        <begin position="130"/>
        <end position="157"/>
    </location>
</feature>
<keyword evidence="2" id="KW-0472">Membrane</keyword>
<dbReference type="Proteomes" id="UP001271007">
    <property type="component" value="Unassembled WGS sequence"/>
</dbReference>
<comment type="caution">
    <text evidence="3">The sequence shown here is derived from an EMBL/GenBank/DDBJ whole genome shotgun (WGS) entry which is preliminary data.</text>
</comment>
<dbReference type="EMBL" id="JAWDJX010000002">
    <property type="protein sequence ID" value="KAK3058120.1"/>
    <property type="molecule type" value="Genomic_DNA"/>
</dbReference>
<protein>
    <submittedName>
        <fullName evidence="3">Uncharacterized protein</fullName>
    </submittedName>
</protein>
<feature type="compositionally biased region" description="Basic and acidic residues" evidence="1">
    <location>
        <begin position="130"/>
        <end position="151"/>
    </location>
</feature>